<accession>A0A1B2EKP7</accession>
<sequence>MYGVGAADKLPRIWCLDCWTEPMNRHSFSSPVVVTLETAPGQKRQYPIRDLYKAMAAMRWYKLRPLSDLRVISPGIWLVTASAIARAHEQPDPATVEHARDMFAALAKAAGVLAGL</sequence>
<name>A0A1B2EKP7_9HYPH</name>
<dbReference type="KEGG" id="moc:BB934_21970"/>
<reference evidence="1" key="1">
    <citation type="submission" date="2016-07" db="EMBL/GenBank/DDBJ databases">
        <title>Microvirga ossetica sp. nov. a new species of rhizobia isolated from root nodules of the legume species Vicia alpestris Steven originated from North Ossetia region in the Caucasus.</title>
        <authorList>
            <person name="Safronova V.I."/>
            <person name="Kuznetsova I.G."/>
            <person name="Sazanova A.L."/>
            <person name="Belimov A."/>
            <person name="Andronov E."/>
            <person name="Osledkin Y.S."/>
            <person name="Onishchuk O.P."/>
            <person name="Kurchak O.N."/>
            <person name="Shaposhnikov A.I."/>
            <person name="Willems A."/>
            <person name="Tikhonovich I.A."/>
        </authorList>
    </citation>
    <scope>NUCLEOTIDE SEQUENCE [LARGE SCALE GENOMIC DNA]</scope>
    <source>
        <strain evidence="1">V5/3M</strain>
    </source>
</reference>
<organism evidence="1">
    <name type="scientific">Microvirga ossetica</name>
    <dbReference type="NCBI Taxonomy" id="1882682"/>
    <lineage>
        <taxon>Bacteria</taxon>
        <taxon>Pseudomonadati</taxon>
        <taxon>Pseudomonadota</taxon>
        <taxon>Alphaproteobacteria</taxon>
        <taxon>Hyphomicrobiales</taxon>
        <taxon>Methylobacteriaceae</taxon>
        <taxon>Microvirga</taxon>
    </lineage>
</organism>
<gene>
    <name evidence="1" type="ORF">BB934_21970</name>
</gene>
<protein>
    <submittedName>
        <fullName evidence="1">Uncharacterized protein</fullName>
    </submittedName>
</protein>
<dbReference type="AlphaFoldDB" id="A0A1B2EKP7"/>
<dbReference type="EMBL" id="CP016616">
    <property type="protein sequence ID" value="ANY80565.1"/>
    <property type="molecule type" value="Genomic_DNA"/>
</dbReference>
<evidence type="ECO:0000313" key="1">
    <source>
        <dbReference type="EMBL" id="ANY80565.1"/>
    </source>
</evidence>
<proteinExistence type="predicted"/>